<dbReference type="InterPro" id="IPR000073">
    <property type="entry name" value="AB_hydrolase_1"/>
</dbReference>
<dbReference type="SUPFAM" id="SSF53474">
    <property type="entry name" value="alpha/beta-Hydrolases"/>
    <property type="match status" value="1"/>
</dbReference>
<dbReference type="InterPro" id="IPR050228">
    <property type="entry name" value="Carboxylesterase_BioH"/>
</dbReference>
<dbReference type="Pfam" id="PF00561">
    <property type="entry name" value="Abhydrolase_1"/>
    <property type="match status" value="1"/>
</dbReference>
<organism evidence="2 3">
    <name type="scientific">Streptomyces albiaxialis</name>
    <dbReference type="NCBI Taxonomy" id="329523"/>
    <lineage>
        <taxon>Bacteria</taxon>
        <taxon>Bacillati</taxon>
        <taxon>Actinomycetota</taxon>
        <taxon>Actinomycetes</taxon>
        <taxon>Kitasatosporales</taxon>
        <taxon>Streptomycetaceae</taxon>
        <taxon>Streptomyces</taxon>
    </lineage>
</organism>
<proteinExistence type="predicted"/>
<dbReference type="GO" id="GO:0016787">
    <property type="term" value="F:hydrolase activity"/>
    <property type="evidence" value="ECO:0007669"/>
    <property type="project" value="UniProtKB-KW"/>
</dbReference>
<dbReference type="InterPro" id="IPR029058">
    <property type="entry name" value="AB_hydrolase_fold"/>
</dbReference>
<comment type="caution">
    <text evidence="2">The sequence shown here is derived from an EMBL/GenBank/DDBJ whole genome shotgun (WGS) entry which is preliminary data.</text>
</comment>
<reference evidence="3" key="1">
    <citation type="journal article" date="2019" name="Int. J. Syst. Evol. Microbiol.">
        <title>The Global Catalogue of Microorganisms (GCM) 10K type strain sequencing project: providing services to taxonomists for standard genome sequencing and annotation.</title>
        <authorList>
            <consortium name="The Broad Institute Genomics Platform"/>
            <consortium name="The Broad Institute Genome Sequencing Center for Infectious Disease"/>
            <person name="Wu L."/>
            <person name="Ma J."/>
        </authorList>
    </citation>
    <scope>NUCLEOTIDE SEQUENCE [LARGE SCALE GENOMIC DNA]</scope>
    <source>
        <strain evidence="3">JCM 15478</strain>
    </source>
</reference>
<protein>
    <submittedName>
        <fullName evidence="2">Alpha/beta hydrolase</fullName>
    </submittedName>
</protein>
<evidence type="ECO:0000313" key="3">
    <source>
        <dbReference type="Proteomes" id="UP001500016"/>
    </source>
</evidence>
<evidence type="ECO:0000259" key="1">
    <source>
        <dbReference type="Pfam" id="PF00561"/>
    </source>
</evidence>
<keyword evidence="3" id="KW-1185">Reference proteome</keyword>
<keyword evidence="2" id="KW-0378">Hydrolase</keyword>
<evidence type="ECO:0000313" key="2">
    <source>
        <dbReference type="EMBL" id="GAA2098084.1"/>
    </source>
</evidence>
<dbReference type="Proteomes" id="UP001500016">
    <property type="component" value="Unassembled WGS sequence"/>
</dbReference>
<dbReference type="PANTHER" id="PTHR43194">
    <property type="entry name" value="HYDROLASE ALPHA/BETA FOLD FAMILY"/>
    <property type="match status" value="1"/>
</dbReference>
<dbReference type="PANTHER" id="PTHR43194:SF2">
    <property type="entry name" value="PEROXISOMAL MEMBRANE PROTEIN LPX1"/>
    <property type="match status" value="1"/>
</dbReference>
<gene>
    <name evidence="2" type="ORF">GCM10009801_68880</name>
</gene>
<feature type="domain" description="AB hydrolase-1" evidence="1">
    <location>
        <begin position="33"/>
        <end position="165"/>
    </location>
</feature>
<dbReference type="PRINTS" id="PR00111">
    <property type="entry name" value="ABHYDROLASE"/>
</dbReference>
<accession>A0ABN2WVA1</accession>
<dbReference type="EMBL" id="BAAAPE010000017">
    <property type="protein sequence ID" value="GAA2098084.1"/>
    <property type="molecule type" value="Genomic_DNA"/>
</dbReference>
<name>A0ABN2WVA1_9ACTN</name>
<sequence length="238" mass="26054">MSGNASGTSGTKTVRTDGGRLVYRAWGAEAGRPVVLLHALGEDGEDWRGPLISQLAADHPIYALDLRGHGDSDWPGDYAMARFREDLLAFLDALAIDRAILIGHSFGSFVAYLFAQDHGDRVERLVLEETGAMLPPAEPRPLPERPPGEPRFDWEVVVQWCAQRNAPDPAWWDRLPEITAPTLLIGGGETSHLPQEDLVTMAERLSHARLVTIDGGGHLVHEDRPKEFAAAVVSFLAE</sequence>
<dbReference type="RefSeq" id="WP_344533968.1">
    <property type="nucleotide sequence ID" value="NZ_BAAAPE010000017.1"/>
</dbReference>
<dbReference type="Gene3D" id="3.40.50.1820">
    <property type="entry name" value="alpha/beta hydrolase"/>
    <property type="match status" value="1"/>
</dbReference>